<keyword evidence="3" id="KW-1185">Reference proteome</keyword>
<gene>
    <name evidence="2" type="ORF">EC973_004824</name>
</gene>
<sequence>MAQRTTAINAIQTALNAILTRIDALENKCVQLQTGQDRQEDMLKMILANQQQILHAVEAAGSQQLARSEVEHDEAGTLSIVERTFERPSRIVGHKSKAARLSMDVMESYIHDNMFPQDTEKATRSIALLPTLMYEATVFLKTRMGLKDVSVPWSAIPSSDQLDAALSFETEAARKGIPFNGCKKSWAALWFLQYKWSNDYQYYKRRTKEVLAIESSIDPPASQDQSSEQAEERQRGRRRNRY</sequence>
<evidence type="ECO:0000313" key="2">
    <source>
        <dbReference type="EMBL" id="KAF7721362.1"/>
    </source>
</evidence>
<protein>
    <submittedName>
        <fullName evidence="2">Uncharacterized protein</fullName>
    </submittedName>
</protein>
<comment type="caution">
    <text evidence="2">The sequence shown here is derived from an EMBL/GenBank/DDBJ whole genome shotgun (WGS) entry which is preliminary data.</text>
</comment>
<dbReference type="EMBL" id="JABAYA010000274">
    <property type="protein sequence ID" value="KAF7721362.1"/>
    <property type="molecule type" value="Genomic_DNA"/>
</dbReference>
<organism evidence="2 3">
    <name type="scientific">Apophysomyces ossiformis</name>
    <dbReference type="NCBI Taxonomy" id="679940"/>
    <lineage>
        <taxon>Eukaryota</taxon>
        <taxon>Fungi</taxon>
        <taxon>Fungi incertae sedis</taxon>
        <taxon>Mucoromycota</taxon>
        <taxon>Mucoromycotina</taxon>
        <taxon>Mucoromycetes</taxon>
        <taxon>Mucorales</taxon>
        <taxon>Mucorineae</taxon>
        <taxon>Mucoraceae</taxon>
        <taxon>Apophysomyces</taxon>
    </lineage>
</organism>
<proteinExistence type="predicted"/>
<dbReference type="AlphaFoldDB" id="A0A8H7BHV4"/>
<reference evidence="2" key="1">
    <citation type="submission" date="2020-01" db="EMBL/GenBank/DDBJ databases">
        <title>Genome Sequencing of Three Apophysomyces-Like Fungal Strains Confirms a Novel Fungal Genus in the Mucoromycota with divergent Burkholderia-like Endosymbiotic Bacteria.</title>
        <authorList>
            <person name="Stajich J.E."/>
            <person name="Macias A.M."/>
            <person name="Carter-House D."/>
            <person name="Lovett B."/>
            <person name="Kasson L.R."/>
            <person name="Berry K."/>
            <person name="Grigoriev I."/>
            <person name="Chang Y."/>
            <person name="Spatafora J."/>
            <person name="Kasson M.T."/>
        </authorList>
    </citation>
    <scope>NUCLEOTIDE SEQUENCE</scope>
    <source>
        <strain evidence="2">NRRL A-21654</strain>
    </source>
</reference>
<feature type="region of interest" description="Disordered" evidence="1">
    <location>
        <begin position="214"/>
        <end position="242"/>
    </location>
</feature>
<dbReference type="Proteomes" id="UP000605846">
    <property type="component" value="Unassembled WGS sequence"/>
</dbReference>
<name>A0A8H7BHV4_9FUNG</name>
<accession>A0A8H7BHV4</accession>
<evidence type="ECO:0000313" key="3">
    <source>
        <dbReference type="Proteomes" id="UP000605846"/>
    </source>
</evidence>
<evidence type="ECO:0000256" key="1">
    <source>
        <dbReference type="SAM" id="MobiDB-lite"/>
    </source>
</evidence>